<keyword evidence="1" id="KW-1133">Transmembrane helix</keyword>
<keyword evidence="1" id="KW-0812">Transmembrane</keyword>
<feature type="transmembrane region" description="Helical" evidence="1">
    <location>
        <begin position="173"/>
        <end position="190"/>
    </location>
</feature>
<feature type="transmembrane region" description="Helical" evidence="1">
    <location>
        <begin position="118"/>
        <end position="138"/>
    </location>
</feature>
<feature type="transmembrane region" description="Helical" evidence="1">
    <location>
        <begin position="197"/>
        <end position="215"/>
    </location>
</feature>
<evidence type="ECO:0000313" key="2">
    <source>
        <dbReference type="EMBL" id="ARF14694.1"/>
    </source>
</evidence>
<accession>A0ABN4YP12</accession>
<reference evidence="2 3" key="1">
    <citation type="submission" date="2016-04" db="EMBL/GenBank/DDBJ databases">
        <title>Comparative Genomics and Epigenetics of Sporosarcina ureae.</title>
        <authorList>
            <person name="Oliver A.S."/>
            <person name="Cooper K.K."/>
        </authorList>
    </citation>
    <scope>NUCLEOTIDE SEQUENCE [LARGE SCALE GENOMIC DNA]</scope>
    <source>
        <strain evidence="2 3">S204</strain>
    </source>
</reference>
<evidence type="ECO:0000313" key="3">
    <source>
        <dbReference type="Proteomes" id="UP000192486"/>
    </source>
</evidence>
<dbReference type="EMBL" id="CP015108">
    <property type="protein sequence ID" value="ARF14694.1"/>
    <property type="molecule type" value="Genomic_DNA"/>
</dbReference>
<keyword evidence="3" id="KW-1185">Reference proteome</keyword>
<gene>
    <name evidence="2" type="ORF">SporoS204_11390</name>
</gene>
<feature type="transmembrane region" description="Helical" evidence="1">
    <location>
        <begin position="88"/>
        <end position="106"/>
    </location>
</feature>
<feature type="transmembrane region" description="Helical" evidence="1">
    <location>
        <begin position="64"/>
        <end position="81"/>
    </location>
</feature>
<proteinExistence type="predicted"/>
<name>A0ABN4YP12_SPOUR</name>
<feature type="transmembrane region" description="Helical" evidence="1">
    <location>
        <begin position="145"/>
        <end position="167"/>
    </location>
</feature>
<feature type="transmembrane region" description="Helical" evidence="1">
    <location>
        <begin position="24"/>
        <end position="44"/>
    </location>
</feature>
<sequence>MGEDMRTFLYDIRKPMNVPVSRKIISSISLLIIGVILGVLSKVLDETASNSLPFYLEMLDLRNFFSRMGIWIFISVLISLYSKSPMRSAINVFLFFVGMVGSYYLYTIEIAGFFPKSYMMIWIAMTLISPFLAFACWYAKGKGTIAVLLSSVILLMISRQAFAFGFWYFDIRYIWEFLLFIFTIFILYQSPKQLVKVVTIGMLLFFLTAQINLLWGML</sequence>
<evidence type="ECO:0000256" key="1">
    <source>
        <dbReference type="SAM" id="Phobius"/>
    </source>
</evidence>
<keyword evidence="1" id="KW-0472">Membrane</keyword>
<dbReference type="Proteomes" id="UP000192486">
    <property type="component" value="Chromosome"/>
</dbReference>
<protein>
    <submittedName>
        <fullName evidence="2">Uncharacterized protein</fullName>
    </submittedName>
</protein>
<organism evidence="2 3">
    <name type="scientific">Sporosarcina ureae</name>
    <dbReference type="NCBI Taxonomy" id="1571"/>
    <lineage>
        <taxon>Bacteria</taxon>
        <taxon>Bacillati</taxon>
        <taxon>Bacillota</taxon>
        <taxon>Bacilli</taxon>
        <taxon>Bacillales</taxon>
        <taxon>Caryophanaceae</taxon>
        <taxon>Sporosarcina</taxon>
    </lineage>
</organism>